<protein>
    <submittedName>
        <fullName evidence="2">Uncharacterized protein</fullName>
    </submittedName>
</protein>
<gene>
    <name evidence="2" type="ORF">E2C01_092628</name>
</gene>
<evidence type="ECO:0000313" key="2">
    <source>
        <dbReference type="EMBL" id="MPC97317.1"/>
    </source>
</evidence>
<organism evidence="2 3">
    <name type="scientific">Portunus trituberculatus</name>
    <name type="common">Swimming crab</name>
    <name type="synonym">Neptunus trituberculatus</name>
    <dbReference type="NCBI Taxonomy" id="210409"/>
    <lineage>
        <taxon>Eukaryota</taxon>
        <taxon>Metazoa</taxon>
        <taxon>Ecdysozoa</taxon>
        <taxon>Arthropoda</taxon>
        <taxon>Crustacea</taxon>
        <taxon>Multicrustacea</taxon>
        <taxon>Malacostraca</taxon>
        <taxon>Eumalacostraca</taxon>
        <taxon>Eucarida</taxon>
        <taxon>Decapoda</taxon>
        <taxon>Pleocyemata</taxon>
        <taxon>Brachyura</taxon>
        <taxon>Eubrachyura</taxon>
        <taxon>Portunoidea</taxon>
        <taxon>Portunidae</taxon>
        <taxon>Portuninae</taxon>
        <taxon>Portunus</taxon>
    </lineage>
</organism>
<accession>A0A5B7JVY3</accession>
<comment type="caution">
    <text evidence="2">The sequence shown here is derived from an EMBL/GenBank/DDBJ whole genome shotgun (WGS) entry which is preliminary data.</text>
</comment>
<reference evidence="2 3" key="1">
    <citation type="submission" date="2019-05" db="EMBL/GenBank/DDBJ databases">
        <title>Another draft genome of Portunus trituberculatus and its Hox gene families provides insights of decapod evolution.</title>
        <authorList>
            <person name="Jeong J.-H."/>
            <person name="Song I."/>
            <person name="Kim S."/>
            <person name="Choi T."/>
            <person name="Kim D."/>
            <person name="Ryu S."/>
            <person name="Kim W."/>
        </authorList>
    </citation>
    <scope>NUCLEOTIDE SEQUENCE [LARGE SCALE GENOMIC DNA]</scope>
    <source>
        <tissue evidence="2">Muscle</tissue>
    </source>
</reference>
<name>A0A5B7JVY3_PORTR</name>
<dbReference type="AlphaFoldDB" id="A0A5B7JVY3"/>
<proteinExistence type="predicted"/>
<sequence length="27" mass="3100">MCLSCSQRGYKRTGPRPRRMYKGRGGP</sequence>
<evidence type="ECO:0000313" key="3">
    <source>
        <dbReference type="Proteomes" id="UP000324222"/>
    </source>
</evidence>
<feature type="compositionally biased region" description="Basic residues" evidence="1">
    <location>
        <begin position="9"/>
        <end position="27"/>
    </location>
</feature>
<evidence type="ECO:0000256" key="1">
    <source>
        <dbReference type="SAM" id="MobiDB-lite"/>
    </source>
</evidence>
<dbReference type="Proteomes" id="UP000324222">
    <property type="component" value="Unassembled WGS sequence"/>
</dbReference>
<dbReference type="EMBL" id="VSRR010109417">
    <property type="protein sequence ID" value="MPC97317.1"/>
    <property type="molecule type" value="Genomic_DNA"/>
</dbReference>
<keyword evidence="3" id="KW-1185">Reference proteome</keyword>
<feature type="region of interest" description="Disordered" evidence="1">
    <location>
        <begin position="1"/>
        <end position="27"/>
    </location>
</feature>